<name>A0A7G2CJE8_9TRYP</name>
<dbReference type="SMART" id="SM00233">
    <property type="entry name" value="PH"/>
    <property type="match status" value="1"/>
</dbReference>
<dbReference type="Gene3D" id="2.30.29.30">
    <property type="entry name" value="Pleckstrin-homology domain (PH domain)/Phosphotyrosine-binding domain (PTB)"/>
    <property type="match status" value="1"/>
</dbReference>
<accession>A0A7G2CJE8</accession>
<evidence type="ECO:0000313" key="3">
    <source>
        <dbReference type="EMBL" id="CAD2218733.1"/>
    </source>
</evidence>
<gene>
    <name evidence="3" type="ORF">ADEAN_000622400</name>
</gene>
<dbReference type="Pfam" id="PF00169">
    <property type="entry name" value="PH"/>
    <property type="match status" value="1"/>
</dbReference>
<dbReference type="EMBL" id="LR877156">
    <property type="protein sequence ID" value="CAD2218733.1"/>
    <property type="molecule type" value="Genomic_DNA"/>
</dbReference>
<feature type="compositionally biased region" description="Basic and acidic residues" evidence="1">
    <location>
        <begin position="1"/>
        <end position="14"/>
    </location>
</feature>
<evidence type="ECO:0000256" key="1">
    <source>
        <dbReference type="SAM" id="MobiDB-lite"/>
    </source>
</evidence>
<evidence type="ECO:0000313" key="4">
    <source>
        <dbReference type="Proteomes" id="UP000515908"/>
    </source>
</evidence>
<dbReference type="VEuPathDB" id="TriTrypDB:ADEAN_000622400"/>
<dbReference type="Proteomes" id="UP000515908">
    <property type="component" value="Chromosome 12"/>
</dbReference>
<keyword evidence="4" id="KW-1185">Reference proteome</keyword>
<evidence type="ECO:0000259" key="2">
    <source>
        <dbReference type="PROSITE" id="PS50003"/>
    </source>
</evidence>
<feature type="domain" description="PH" evidence="2">
    <location>
        <begin position="133"/>
        <end position="280"/>
    </location>
</feature>
<feature type="region of interest" description="Disordered" evidence="1">
    <location>
        <begin position="176"/>
        <end position="213"/>
    </location>
</feature>
<dbReference type="SUPFAM" id="SSF50729">
    <property type="entry name" value="PH domain-like"/>
    <property type="match status" value="1"/>
</dbReference>
<proteinExistence type="predicted"/>
<dbReference type="AlphaFoldDB" id="A0A7G2CJE8"/>
<dbReference type="InterPro" id="IPR001849">
    <property type="entry name" value="PH_domain"/>
</dbReference>
<reference evidence="3 4" key="1">
    <citation type="submission" date="2020-08" db="EMBL/GenBank/DDBJ databases">
        <authorList>
            <person name="Newling K."/>
            <person name="Davey J."/>
            <person name="Forrester S."/>
        </authorList>
    </citation>
    <scope>NUCLEOTIDE SEQUENCE [LARGE SCALE GENOMIC DNA]</scope>
    <source>
        <strain evidence="4">Crithidia deanei Carvalho (ATCC PRA-265)</strain>
    </source>
</reference>
<dbReference type="CDD" id="cd00821">
    <property type="entry name" value="PH"/>
    <property type="match status" value="1"/>
</dbReference>
<dbReference type="PROSITE" id="PS50003">
    <property type="entry name" value="PH_DOMAIN"/>
    <property type="match status" value="1"/>
</dbReference>
<organism evidence="3 4">
    <name type="scientific">Angomonas deanei</name>
    <dbReference type="NCBI Taxonomy" id="59799"/>
    <lineage>
        <taxon>Eukaryota</taxon>
        <taxon>Discoba</taxon>
        <taxon>Euglenozoa</taxon>
        <taxon>Kinetoplastea</taxon>
        <taxon>Metakinetoplastina</taxon>
        <taxon>Trypanosomatida</taxon>
        <taxon>Trypanosomatidae</taxon>
        <taxon>Strigomonadinae</taxon>
        <taxon>Angomonas</taxon>
    </lineage>
</organism>
<feature type="region of interest" description="Disordered" evidence="1">
    <location>
        <begin position="1"/>
        <end position="44"/>
    </location>
</feature>
<protein>
    <submittedName>
        <fullName evidence="3">PH domain containing protein, putative</fullName>
    </submittedName>
</protein>
<sequence>MSNRDDLYHDEDIHLGSSHSDIVDPDAVPATEGDDDAVEKGVDEVQLNDTEDERECVNCGKTMGKEKGAETIKGPLHKRCVLEYKFNNQPRCQYCNIRFLDSEATTFVKHPETGELFHEACYEKRQANIPYVKPTLEGEVRKFSIARSKLSRKNWKTRFFVLSTANGGIRYYAENPSGSAQAAESSSEEEESPKKGNDTNNTAAPKKPKGIVPLDRRSRLITRPSVSTYKVNSGSASDSLDIGVIFFESPESKVERRLIFQCKNKEDYNSWVRALEAYIYIVDDPADYGKASKAK</sequence>
<dbReference type="InterPro" id="IPR011993">
    <property type="entry name" value="PH-like_dom_sf"/>
</dbReference>